<organism evidence="3 4">
    <name type="scientific">Bifidobacterium ruminantium</name>
    <dbReference type="NCBI Taxonomy" id="78346"/>
    <lineage>
        <taxon>Bacteria</taxon>
        <taxon>Bacillati</taxon>
        <taxon>Actinomycetota</taxon>
        <taxon>Actinomycetes</taxon>
        <taxon>Bifidobacteriales</taxon>
        <taxon>Bifidobacteriaceae</taxon>
        <taxon>Bifidobacterium</taxon>
    </lineage>
</organism>
<feature type="transmembrane region" description="Helical" evidence="2">
    <location>
        <begin position="107"/>
        <end position="129"/>
    </location>
</feature>
<keyword evidence="3" id="KW-0808">Transferase</keyword>
<feature type="transmembrane region" description="Helical" evidence="2">
    <location>
        <begin position="76"/>
        <end position="95"/>
    </location>
</feature>
<dbReference type="eggNOG" id="COG4585">
    <property type="taxonomic scope" value="Bacteria"/>
</dbReference>
<gene>
    <name evidence="3" type="ORF">BRUM_1438</name>
</gene>
<name>A0A087CRU9_BIFRU</name>
<keyword evidence="2" id="KW-0812">Transmembrane</keyword>
<keyword evidence="3" id="KW-0418">Kinase</keyword>
<proteinExistence type="predicted"/>
<reference evidence="3 4" key="1">
    <citation type="submission" date="2014-03" db="EMBL/GenBank/DDBJ databases">
        <title>Genomics of Bifidobacteria.</title>
        <authorList>
            <person name="Ventura M."/>
            <person name="Milani C."/>
            <person name="Lugli G.A."/>
        </authorList>
    </citation>
    <scope>NUCLEOTIDE SEQUENCE [LARGE SCALE GENOMIC DNA]</scope>
    <source>
        <strain evidence="3 4">LMG 21811</strain>
    </source>
</reference>
<dbReference type="AlphaFoldDB" id="A0A087CRU9"/>
<sequence>MQKIRHFIKSIKKQYCEVNRNLSRRLSLCIAFPLFLLYSLELISGYYHQFTVFSIIFICAELCSIVLFIQFPYTGSIIIIILWITAVSIKPVLPYSFVFAGLSATVILGYINIPSAISILLFATGILFFQPHTDKSALVMFDTTFLTLAIIGCAIRLHQNQKRAINQLTIHKWKEEIAEELHDIVCNDLTYAIHQINLLKNENPNSQRNPEIAENMALLDIRDSLIEALSCSRTAITTLRKDDGSCSTSEIDITTINIIELLEQERMKLAKAGFDGIIAADGSDSLTTTPGKSIIIKQLIKEIFGNILKHADPSHGYVITAYVNASTLHISASDTPLLKNSTSKHPQDNATNNQFGNGTGIRSYQTRLAALGGELSASASDDQWTLEAAIPLMDTDHTDGHHSAGRMRIRLD</sequence>
<feature type="region of interest" description="Disordered" evidence="1">
    <location>
        <begin position="339"/>
        <end position="358"/>
    </location>
</feature>
<dbReference type="GO" id="GO:0016301">
    <property type="term" value="F:kinase activity"/>
    <property type="evidence" value="ECO:0007669"/>
    <property type="project" value="UniProtKB-KW"/>
</dbReference>
<evidence type="ECO:0000313" key="3">
    <source>
        <dbReference type="EMBL" id="KFI85999.1"/>
    </source>
</evidence>
<dbReference type="InterPro" id="IPR036890">
    <property type="entry name" value="HATPase_C_sf"/>
</dbReference>
<keyword evidence="2" id="KW-1133">Transmembrane helix</keyword>
<keyword evidence="4" id="KW-1185">Reference proteome</keyword>
<dbReference type="EMBL" id="JGZL01000015">
    <property type="protein sequence ID" value="KFI85999.1"/>
    <property type="molecule type" value="Genomic_DNA"/>
</dbReference>
<keyword evidence="2" id="KW-0472">Membrane</keyword>
<protein>
    <submittedName>
        <fullName evidence="3">Histidine kinase-domain containing protein</fullName>
    </submittedName>
</protein>
<comment type="caution">
    <text evidence="3">The sequence shown here is derived from an EMBL/GenBank/DDBJ whole genome shotgun (WGS) entry which is preliminary data.</text>
</comment>
<evidence type="ECO:0000256" key="1">
    <source>
        <dbReference type="SAM" id="MobiDB-lite"/>
    </source>
</evidence>
<evidence type="ECO:0000256" key="2">
    <source>
        <dbReference type="SAM" id="Phobius"/>
    </source>
</evidence>
<feature type="transmembrane region" description="Helical" evidence="2">
    <location>
        <begin position="136"/>
        <end position="157"/>
    </location>
</feature>
<accession>A0A087CRU9</accession>
<dbReference type="Gene3D" id="3.30.565.10">
    <property type="entry name" value="Histidine kinase-like ATPase, C-terminal domain"/>
    <property type="match status" value="1"/>
</dbReference>
<dbReference type="Proteomes" id="UP000029078">
    <property type="component" value="Unassembled WGS sequence"/>
</dbReference>
<feature type="transmembrane region" description="Helical" evidence="2">
    <location>
        <begin position="46"/>
        <end position="69"/>
    </location>
</feature>
<evidence type="ECO:0000313" key="4">
    <source>
        <dbReference type="Proteomes" id="UP000029078"/>
    </source>
</evidence>
<dbReference type="STRING" id="78346.BRUM_1438"/>